<keyword evidence="2" id="KW-0812">Transmembrane</keyword>
<dbReference type="Proteomes" id="UP001499984">
    <property type="component" value="Unassembled WGS sequence"/>
</dbReference>
<feature type="transmembrane region" description="Helical" evidence="2">
    <location>
        <begin position="42"/>
        <end position="64"/>
    </location>
</feature>
<dbReference type="EMBL" id="BAAAZY010000025">
    <property type="protein sequence ID" value="GAA4082337.1"/>
    <property type="molecule type" value="Genomic_DNA"/>
</dbReference>
<organism evidence="5 6">
    <name type="scientific">Streptomyces shaanxiensis</name>
    <dbReference type="NCBI Taxonomy" id="653357"/>
    <lineage>
        <taxon>Bacteria</taxon>
        <taxon>Bacillati</taxon>
        <taxon>Actinomycetota</taxon>
        <taxon>Actinomycetes</taxon>
        <taxon>Kitasatosporales</taxon>
        <taxon>Streptomycetaceae</taxon>
        <taxon>Streptomyces</taxon>
    </lineage>
</organism>
<name>A0ABP7W6I5_9ACTN</name>
<dbReference type="Pfam" id="PF23493">
    <property type="entry name" value="CysS_C"/>
    <property type="match status" value="1"/>
</dbReference>
<feature type="transmembrane region" description="Helical" evidence="2">
    <location>
        <begin position="91"/>
        <end position="110"/>
    </location>
</feature>
<evidence type="ECO:0000256" key="1">
    <source>
        <dbReference type="SAM" id="MobiDB-lite"/>
    </source>
</evidence>
<keyword evidence="2" id="KW-1133">Transmembrane helix</keyword>
<proteinExistence type="predicted"/>
<dbReference type="RefSeq" id="WP_345020014.1">
    <property type="nucleotide sequence ID" value="NZ_BAAAZY010000025.1"/>
</dbReference>
<keyword evidence="2" id="KW-0472">Membrane</keyword>
<dbReference type="InterPro" id="IPR057798">
    <property type="entry name" value="PH_YqeB"/>
</dbReference>
<feature type="region of interest" description="Disordered" evidence="1">
    <location>
        <begin position="1"/>
        <end position="28"/>
    </location>
</feature>
<feature type="domain" description="YqeB PH" evidence="4">
    <location>
        <begin position="37"/>
        <end position="183"/>
    </location>
</feature>
<dbReference type="Pfam" id="PF23494">
    <property type="entry name" value="bPH_10"/>
    <property type="match status" value="1"/>
</dbReference>
<gene>
    <name evidence="5" type="ORF">GCM10022233_74420</name>
</gene>
<feature type="domain" description="Cysteinyl-tRNA ligase anticodon binding" evidence="3">
    <location>
        <begin position="200"/>
        <end position="250"/>
    </location>
</feature>
<evidence type="ECO:0000259" key="4">
    <source>
        <dbReference type="Pfam" id="PF23494"/>
    </source>
</evidence>
<evidence type="ECO:0000313" key="6">
    <source>
        <dbReference type="Proteomes" id="UP001499984"/>
    </source>
</evidence>
<evidence type="ECO:0000259" key="3">
    <source>
        <dbReference type="Pfam" id="PF23493"/>
    </source>
</evidence>
<dbReference type="InterPro" id="IPR056411">
    <property type="entry name" value="CysS_C"/>
</dbReference>
<keyword evidence="6" id="KW-1185">Reference proteome</keyword>
<sequence>MRGTGDLSKRGGASADAPGLDVEGNGDGESGDDGSVVIAESAWVLVLFWVGCGVVVGWLAPLLADWLVTLPWAPLEGPAELLSSVPEPGRTIGGVGVGALLGLVVGLIVVHESLAVSVSRGRVVLTVRDSSQEFGCDEVGLVVRDGKQLVLLGPDGMEIAREDCDLPWRRLADAFAERGYRWADEDPHREEFRRWVPGVPGLPEGADALLRARAAAREKDESAEDARELRRELLRLGVVVRDEKKRQYWRMPQRP</sequence>
<evidence type="ECO:0000313" key="5">
    <source>
        <dbReference type="EMBL" id="GAA4082337.1"/>
    </source>
</evidence>
<comment type="caution">
    <text evidence="5">The sequence shown here is derived from an EMBL/GenBank/DDBJ whole genome shotgun (WGS) entry which is preliminary data.</text>
</comment>
<protein>
    <recommendedName>
        <fullName evidence="7">DUF308 domain-containing protein</fullName>
    </recommendedName>
</protein>
<evidence type="ECO:0000256" key="2">
    <source>
        <dbReference type="SAM" id="Phobius"/>
    </source>
</evidence>
<reference evidence="6" key="1">
    <citation type="journal article" date="2019" name="Int. J. Syst. Evol. Microbiol.">
        <title>The Global Catalogue of Microorganisms (GCM) 10K type strain sequencing project: providing services to taxonomists for standard genome sequencing and annotation.</title>
        <authorList>
            <consortium name="The Broad Institute Genomics Platform"/>
            <consortium name="The Broad Institute Genome Sequencing Center for Infectious Disease"/>
            <person name="Wu L."/>
            <person name="Ma J."/>
        </authorList>
    </citation>
    <scope>NUCLEOTIDE SEQUENCE [LARGE SCALE GENOMIC DNA]</scope>
    <source>
        <strain evidence="6">JCM 16925</strain>
    </source>
</reference>
<accession>A0ABP7W6I5</accession>
<evidence type="ECO:0008006" key="7">
    <source>
        <dbReference type="Google" id="ProtNLM"/>
    </source>
</evidence>